<proteinExistence type="predicted"/>
<dbReference type="Proteomes" id="UP001140096">
    <property type="component" value="Unassembled WGS sequence"/>
</dbReference>
<sequence>HGLLMERAAVARRVKRHLVTRPNTAAPQPMPAAIIASPVVPRLSHSLDEPPGLAALYRGTSVLDESGYTGDTNEDYDSNALLGMPNEGPASAYGDEEEDEEDYTQKEGVVVNPFLLASGDMTYEIYRWQSKNEHRVAQPSRHGPTASIINSSIHDSLSPFSVIARADRSEVAASPPRTLGSVSSRRDSGAAAPLLPSQQQRVLGRRRSFSGWESDSDWDLPFRPAQLNVPGGFRRQFVRERAAREGRPHPGVITESFIDFIALYGHFAGGNYLSDDDEEYFDFVQGYNVEEASLLAAEAGERTPLVPAQQGLRRRQSGAVPATASNRKAFFLIIKAFVGTGVLVLPRAFYNGGLLTSCVLMLFVAWYAWHCILLLGDVYLRIGGGSYSDIGLRLYGRWMQIAITTSIVLGQIGGCCAYTIFVAQNWRNVFNTLSACKMQLSTEFW</sequence>
<feature type="non-terminal residue" evidence="1">
    <location>
        <position position="1"/>
    </location>
</feature>
<name>A0ACC1L2Y0_9FUNG</name>
<evidence type="ECO:0000313" key="1">
    <source>
        <dbReference type="EMBL" id="KAJ2799781.1"/>
    </source>
</evidence>
<organism evidence="1 2">
    <name type="scientific">Coemansia furcata</name>
    <dbReference type="NCBI Taxonomy" id="417177"/>
    <lineage>
        <taxon>Eukaryota</taxon>
        <taxon>Fungi</taxon>
        <taxon>Fungi incertae sedis</taxon>
        <taxon>Zoopagomycota</taxon>
        <taxon>Kickxellomycotina</taxon>
        <taxon>Kickxellomycetes</taxon>
        <taxon>Kickxellales</taxon>
        <taxon>Kickxellaceae</taxon>
        <taxon>Coemansia</taxon>
    </lineage>
</organism>
<feature type="non-terminal residue" evidence="1">
    <location>
        <position position="445"/>
    </location>
</feature>
<protein>
    <submittedName>
        <fullName evidence="1">Uncharacterized protein</fullName>
    </submittedName>
</protein>
<accession>A0ACC1L2Y0</accession>
<dbReference type="EMBL" id="JANBUP010002582">
    <property type="protein sequence ID" value="KAJ2799781.1"/>
    <property type="molecule type" value="Genomic_DNA"/>
</dbReference>
<comment type="caution">
    <text evidence="1">The sequence shown here is derived from an EMBL/GenBank/DDBJ whole genome shotgun (WGS) entry which is preliminary data.</text>
</comment>
<keyword evidence="2" id="KW-1185">Reference proteome</keyword>
<evidence type="ECO:0000313" key="2">
    <source>
        <dbReference type="Proteomes" id="UP001140096"/>
    </source>
</evidence>
<gene>
    <name evidence="1" type="ORF">H4S07_005345</name>
</gene>
<reference evidence="1" key="1">
    <citation type="submission" date="2022-07" db="EMBL/GenBank/DDBJ databases">
        <title>Phylogenomic reconstructions and comparative analyses of Kickxellomycotina fungi.</title>
        <authorList>
            <person name="Reynolds N.K."/>
            <person name="Stajich J.E."/>
            <person name="Barry K."/>
            <person name="Grigoriev I.V."/>
            <person name="Crous P."/>
            <person name="Smith M.E."/>
        </authorList>
    </citation>
    <scope>NUCLEOTIDE SEQUENCE</scope>
    <source>
        <strain evidence="1">CBS 102833</strain>
    </source>
</reference>